<dbReference type="InterPro" id="IPR012902">
    <property type="entry name" value="N_methyl_site"/>
</dbReference>
<feature type="transmembrane region" description="Helical" evidence="1">
    <location>
        <begin position="20"/>
        <end position="46"/>
    </location>
</feature>
<evidence type="ECO:0008006" key="4">
    <source>
        <dbReference type="Google" id="ProtNLM"/>
    </source>
</evidence>
<reference evidence="2 3" key="1">
    <citation type="submission" date="2019-07" db="EMBL/GenBank/DDBJ databases">
        <title>Genomic Encyclopedia of Type Strains, Phase I: the one thousand microbial genomes (KMG-I) project.</title>
        <authorList>
            <person name="Kyrpides N."/>
        </authorList>
    </citation>
    <scope>NUCLEOTIDE SEQUENCE [LARGE SCALE GENOMIC DNA]</scope>
    <source>
        <strain evidence="2 3">DSM 6562</strain>
    </source>
</reference>
<dbReference type="Proteomes" id="UP000323166">
    <property type="component" value="Unassembled WGS sequence"/>
</dbReference>
<evidence type="ECO:0000313" key="2">
    <source>
        <dbReference type="EMBL" id="TYO95049.1"/>
    </source>
</evidence>
<protein>
    <recommendedName>
        <fullName evidence="4">Prepilin-type N-terminal cleavage/methylation domain-containing protein</fullName>
    </recommendedName>
</protein>
<gene>
    <name evidence="2" type="ORF">LX24_01776</name>
</gene>
<keyword evidence="1" id="KW-0812">Transmembrane</keyword>
<dbReference type="EMBL" id="VNHM01000009">
    <property type="protein sequence ID" value="TYO95049.1"/>
    <property type="molecule type" value="Genomic_DNA"/>
</dbReference>
<dbReference type="Pfam" id="PF07963">
    <property type="entry name" value="N_methyl"/>
    <property type="match status" value="1"/>
</dbReference>
<accession>A0A5S4ZQZ2</accession>
<evidence type="ECO:0000256" key="1">
    <source>
        <dbReference type="SAM" id="Phobius"/>
    </source>
</evidence>
<keyword evidence="1" id="KW-1133">Transmembrane helix</keyword>
<sequence length="120" mass="13032">MGFKRHIKFKLKRLNKYNQIGGFSLTEILVSVAVILIVSIAMLALFTNSVTGVFSAGQRSDGIHIEQEIIEKQLAEDNTGNTSLEMNFVGSSDSILISIDGKVVNEGSLTTFIPNTGNID</sequence>
<keyword evidence="1" id="KW-0472">Membrane</keyword>
<name>A0A5S4ZQZ2_9FIRM</name>
<keyword evidence="3" id="KW-1185">Reference proteome</keyword>
<dbReference type="RefSeq" id="WP_166511789.1">
    <property type="nucleotide sequence ID" value="NZ_VNHM01000009.1"/>
</dbReference>
<proteinExistence type="predicted"/>
<organism evidence="2 3">
    <name type="scientific">Desulfallas thermosapovorans DSM 6562</name>
    <dbReference type="NCBI Taxonomy" id="1121431"/>
    <lineage>
        <taxon>Bacteria</taxon>
        <taxon>Bacillati</taxon>
        <taxon>Bacillota</taxon>
        <taxon>Clostridia</taxon>
        <taxon>Eubacteriales</taxon>
        <taxon>Desulfallaceae</taxon>
        <taxon>Desulfallas</taxon>
    </lineage>
</organism>
<evidence type="ECO:0000313" key="3">
    <source>
        <dbReference type="Proteomes" id="UP000323166"/>
    </source>
</evidence>
<comment type="caution">
    <text evidence="2">The sequence shown here is derived from an EMBL/GenBank/DDBJ whole genome shotgun (WGS) entry which is preliminary data.</text>
</comment>
<dbReference type="AlphaFoldDB" id="A0A5S4ZQZ2"/>